<reference evidence="2" key="1">
    <citation type="submission" date="2016-10" db="EMBL/GenBank/DDBJ databases">
        <authorList>
            <person name="de Groot N.N."/>
        </authorList>
    </citation>
    <scope>NUCLEOTIDE SEQUENCE</scope>
</reference>
<evidence type="ECO:0000256" key="1">
    <source>
        <dbReference type="SAM" id="Phobius"/>
    </source>
</evidence>
<proteinExistence type="predicted"/>
<keyword evidence="1" id="KW-0472">Membrane</keyword>
<gene>
    <name evidence="2" type="ORF">MNB_SV-13-1435</name>
</gene>
<dbReference type="AlphaFoldDB" id="A0A1W1D0S4"/>
<feature type="transmembrane region" description="Helical" evidence="1">
    <location>
        <begin position="12"/>
        <end position="30"/>
    </location>
</feature>
<evidence type="ECO:0000313" key="2">
    <source>
        <dbReference type="EMBL" id="SFV71471.1"/>
    </source>
</evidence>
<feature type="transmembrane region" description="Helical" evidence="1">
    <location>
        <begin position="36"/>
        <end position="57"/>
    </location>
</feature>
<organism evidence="2">
    <name type="scientific">hydrothermal vent metagenome</name>
    <dbReference type="NCBI Taxonomy" id="652676"/>
    <lineage>
        <taxon>unclassified sequences</taxon>
        <taxon>metagenomes</taxon>
        <taxon>ecological metagenomes</taxon>
    </lineage>
</organism>
<keyword evidence="1" id="KW-0812">Transmembrane</keyword>
<name>A0A1W1D0S4_9ZZZZ</name>
<protein>
    <submittedName>
        <fullName evidence="2">Uncharacterized protein</fullName>
    </submittedName>
</protein>
<accession>A0A1W1D0S4</accession>
<feature type="transmembrane region" description="Helical" evidence="1">
    <location>
        <begin position="64"/>
        <end position="85"/>
    </location>
</feature>
<sequence>MLSYLKNKDKKKLFISLATLVLLVVLFVMGNMTKSIIFLFWIHKLLMLISLGAFFVYLYRDKYYAWIIFSPLYSILLTLVLEYLFGAS</sequence>
<keyword evidence="1" id="KW-1133">Transmembrane helix</keyword>
<dbReference type="EMBL" id="FPHM01000251">
    <property type="protein sequence ID" value="SFV71471.1"/>
    <property type="molecule type" value="Genomic_DNA"/>
</dbReference>